<feature type="compositionally biased region" description="Basic and acidic residues" evidence="1">
    <location>
        <begin position="167"/>
        <end position="189"/>
    </location>
</feature>
<feature type="compositionally biased region" description="Low complexity" evidence="1">
    <location>
        <begin position="138"/>
        <end position="161"/>
    </location>
</feature>
<dbReference type="EMBL" id="LS483476">
    <property type="protein sequence ID" value="SQI62728.1"/>
    <property type="molecule type" value="Genomic_DNA"/>
</dbReference>
<evidence type="ECO:0000256" key="1">
    <source>
        <dbReference type="SAM" id="MobiDB-lite"/>
    </source>
</evidence>
<name>A0A2X4WSV1_LEDLE</name>
<dbReference type="AlphaFoldDB" id="A0A2X4WSV1"/>
<protein>
    <submittedName>
        <fullName evidence="3">Uncharacterized protein</fullName>
    </submittedName>
</protein>
<evidence type="ECO:0000313" key="4">
    <source>
        <dbReference type="Proteomes" id="UP000249134"/>
    </source>
</evidence>
<sequence>MREKKGTIAMLLTSVLVITFIVGGYIYWEKHLLGKASHSGSVSDRNVENHKGKNLSAALLFNKQVPELNEDDEDEEEEIEENVEEDLDEINESMEESVVDHYSEQSGTNEVYNRNPIYRNNDQSTTTWSNNSNGQASTNKNTNKTPEKNSQSKNSSNTTKPAAPPKKPSEPEKPNNDKKPETDSEEPKETPNIPVTPVEPKPDQETPKEPEVPEYEEDVGGTTDPEVPEDLGEQSKVLLPK</sequence>
<dbReference type="KEGG" id="blen:NCTC4824_03749"/>
<proteinExistence type="predicted"/>
<gene>
    <name evidence="3" type="ORF">NCTC4824_03749</name>
</gene>
<dbReference type="Proteomes" id="UP000249134">
    <property type="component" value="Chromosome 1"/>
</dbReference>
<accession>A0A2X4WSV1</accession>
<reference evidence="3 4" key="1">
    <citation type="submission" date="2018-06" db="EMBL/GenBank/DDBJ databases">
        <authorList>
            <consortium name="Pathogen Informatics"/>
            <person name="Doyle S."/>
        </authorList>
    </citation>
    <scope>NUCLEOTIDE SEQUENCE [LARGE SCALE GENOMIC DNA]</scope>
    <source>
        <strain evidence="3 4">NCTC4824</strain>
    </source>
</reference>
<feature type="compositionally biased region" description="Polar residues" evidence="1">
    <location>
        <begin position="104"/>
        <end position="137"/>
    </location>
</feature>
<feature type="region of interest" description="Disordered" evidence="1">
    <location>
        <begin position="65"/>
        <end position="241"/>
    </location>
</feature>
<evidence type="ECO:0000256" key="2">
    <source>
        <dbReference type="SAM" id="Phobius"/>
    </source>
</evidence>
<organism evidence="3 4">
    <name type="scientific">Lederbergia lenta</name>
    <name type="common">Bacillus lentus</name>
    <dbReference type="NCBI Taxonomy" id="1467"/>
    <lineage>
        <taxon>Bacteria</taxon>
        <taxon>Bacillati</taxon>
        <taxon>Bacillota</taxon>
        <taxon>Bacilli</taxon>
        <taxon>Bacillales</taxon>
        <taxon>Bacillaceae</taxon>
        <taxon>Lederbergia</taxon>
    </lineage>
</organism>
<feature type="transmembrane region" description="Helical" evidence="2">
    <location>
        <begin position="7"/>
        <end position="28"/>
    </location>
</feature>
<evidence type="ECO:0000313" key="3">
    <source>
        <dbReference type="EMBL" id="SQI62728.1"/>
    </source>
</evidence>
<keyword evidence="4" id="KW-1185">Reference proteome</keyword>
<keyword evidence="2" id="KW-0472">Membrane</keyword>
<keyword evidence="2" id="KW-0812">Transmembrane</keyword>
<feature type="compositionally biased region" description="Basic and acidic residues" evidence="1">
    <location>
        <begin position="200"/>
        <end position="211"/>
    </location>
</feature>
<dbReference type="RefSeq" id="WP_415783382.1">
    <property type="nucleotide sequence ID" value="NZ_CBCSGM010000004.1"/>
</dbReference>
<keyword evidence="2" id="KW-1133">Transmembrane helix</keyword>
<feature type="compositionally biased region" description="Acidic residues" evidence="1">
    <location>
        <begin position="68"/>
        <end position="97"/>
    </location>
</feature>